<evidence type="ECO:0000256" key="5">
    <source>
        <dbReference type="ARBA" id="ARBA00023004"/>
    </source>
</evidence>
<dbReference type="PANTHER" id="PTHR24305:SF210">
    <property type="entry name" value="CYTOCHROME P450 MONOOXYGENASE ASQL-RELATED"/>
    <property type="match status" value="1"/>
</dbReference>
<accession>A0A7D5YTQ8</accession>
<dbReference type="GeneID" id="26246259"/>
<sequence length="541" mass="61977">MENNDTTSFTLSISERGQIWQWLPQPLQASWTLIIFTAFAAVLLPAVTTGVYRLYFHPLRNIPGPKLAALTNFYAFYWNWIRDEGYSKRFGALHKYYSKIRYSSQLPVPRILNASDSPIIRIGPNSVHTNQPENFDAIFKVGSKWRKSDSFYKYFNGLDAMIDPAQYRTYRSHLAPLYAQRAINDLAPKLHKDLLSSAAKMEGHIKTGEAVNMVKVLRTLSTSMILHNLYSHDISLIEYDGYHPFLEAFEQLMTQSWLFVSYPLPAMLLGLIPGTSFAKFNASFTTFMKYCKDWNDEDMRIQKLAEDQELRDSHMKRYLAMDGNDSAKDKVVPNPLEDIFNFVAGGSDTTSYTLACAFFYILSSPEIYAKLVKELDENAPFIRDMFDYIRIQNLSYLNAVIKETLRISVPVPGCLPRIVPEGGTTLGSVYLPAGTAVSISQQSISFHEKIFPSPEKFIPERWLGNEAQRLDKWNVAFSRGPRQCIGTSLAYLELRCVLAYFLSRFEMALTGNCGDRLRWVDRFVAVNLDDVEIKLLRDRWN</sequence>
<keyword evidence="5 6" id="KW-0408">Iron</keyword>
<dbReference type="PRINTS" id="PR00463">
    <property type="entry name" value="EP450I"/>
</dbReference>
<evidence type="ECO:0000256" key="7">
    <source>
        <dbReference type="RuleBase" id="RU000461"/>
    </source>
</evidence>
<dbReference type="InterPro" id="IPR001128">
    <property type="entry name" value="Cyt_P450"/>
</dbReference>
<keyword evidence="7" id="KW-0560">Oxidoreductase</keyword>
<evidence type="ECO:0000256" key="6">
    <source>
        <dbReference type="PIRSR" id="PIRSR602401-1"/>
    </source>
</evidence>
<dbReference type="SUPFAM" id="SSF48264">
    <property type="entry name" value="Cytochrome P450"/>
    <property type="match status" value="1"/>
</dbReference>
<dbReference type="GO" id="GO:0004497">
    <property type="term" value="F:monooxygenase activity"/>
    <property type="evidence" value="ECO:0007669"/>
    <property type="project" value="UniProtKB-KW"/>
</dbReference>
<evidence type="ECO:0000256" key="3">
    <source>
        <dbReference type="ARBA" id="ARBA00022617"/>
    </source>
</evidence>
<dbReference type="EMBL" id="CP058934">
    <property type="protein sequence ID" value="QLI68781.1"/>
    <property type="molecule type" value="Genomic_DNA"/>
</dbReference>
<feature type="transmembrane region" description="Helical" evidence="8">
    <location>
        <begin position="31"/>
        <end position="56"/>
    </location>
</feature>
<evidence type="ECO:0000256" key="2">
    <source>
        <dbReference type="ARBA" id="ARBA00010617"/>
    </source>
</evidence>
<protein>
    <submittedName>
        <fullName evidence="9">Cytochrome P450 monooxygenase cloA</fullName>
    </submittedName>
</protein>
<dbReference type="GO" id="GO:0016705">
    <property type="term" value="F:oxidoreductase activity, acting on paired donors, with incorporation or reduction of molecular oxygen"/>
    <property type="evidence" value="ECO:0007669"/>
    <property type="project" value="InterPro"/>
</dbReference>
<evidence type="ECO:0000256" key="8">
    <source>
        <dbReference type="SAM" id="Phobius"/>
    </source>
</evidence>
<dbReference type="AlphaFoldDB" id="A0A7D5YTQ8"/>
<dbReference type="InterPro" id="IPR002401">
    <property type="entry name" value="Cyt_P450_E_grp-I"/>
</dbReference>
<comment type="cofactor">
    <cofactor evidence="1 6">
        <name>heme</name>
        <dbReference type="ChEBI" id="CHEBI:30413"/>
    </cofactor>
</comment>
<keyword evidence="10" id="KW-1185">Reference proteome</keyword>
<dbReference type="GO" id="GO:0005506">
    <property type="term" value="F:iron ion binding"/>
    <property type="evidence" value="ECO:0007669"/>
    <property type="project" value="InterPro"/>
</dbReference>
<comment type="similarity">
    <text evidence="2 7">Belongs to the cytochrome P450 family.</text>
</comment>
<dbReference type="InterPro" id="IPR017972">
    <property type="entry name" value="Cyt_P450_CS"/>
</dbReference>
<dbReference type="PROSITE" id="PS00086">
    <property type="entry name" value="CYTOCHROME_P450"/>
    <property type="match status" value="1"/>
</dbReference>
<keyword evidence="3 6" id="KW-0349">Heme</keyword>
<reference evidence="9 10" key="1">
    <citation type="submission" date="2020-07" db="EMBL/GenBank/DDBJ databases">
        <title>Telomere length de novo assembly of all 7 chromosomes of the fungus, Metarhizium brunneum, using a novel assembly pipeline.</title>
        <authorList>
            <person name="Saud z."/>
            <person name="Kortsinoglou A."/>
            <person name="Kouvelis V.N."/>
            <person name="Butt T.M."/>
        </authorList>
    </citation>
    <scope>NUCLEOTIDE SEQUENCE [LARGE SCALE GENOMIC DNA]</scope>
    <source>
        <strain evidence="9 10">4556</strain>
    </source>
</reference>
<dbReference type="RefSeq" id="XP_065986666.1">
    <property type="nucleotide sequence ID" value="XM_066130584.1"/>
</dbReference>
<keyword evidence="4 6" id="KW-0479">Metal-binding</keyword>
<dbReference type="PRINTS" id="PR00385">
    <property type="entry name" value="P450"/>
</dbReference>
<evidence type="ECO:0000313" key="10">
    <source>
        <dbReference type="Proteomes" id="UP000510686"/>
    </source>
</evidence>
<proteinExistence type="inferred from homology"/>
<dbReference type="InterPro" id="IPR050121">
    <property type="entry name" value="Cytochrome_P450_monoxygenase"/>
</dbReference>
<feature type="binding site" description="axial binding residue" evidence="6">
    <location>
        <position position="484"/>
    </location>
    <ligand>
        <name>heme</name>
        <dbReference type="ChEBI" id="CHEBI:30413"/>
    </ligand>
    <ligandPart>
        <name>Fe</name>
        <dbReference type="ChEBI" id="CHEBI:18248"/>
    </ligandPart>
</feature>
<dbReference type="CDD" id="cd11062">
    <property type="entry name" value="CYP58-like"/>
    <property type="match status" value="1"/>
</dbReference>
<dbReference type="Pfam" id="PF00067">
    <property type="entry name" value="p450"/>
    <property type="match status" value="1"/>
</dbReference>
<gene>
    <name evidence="9" type="primary">cloA</name>
    <name evidence="9" type="ORF">G6M90_00g054510</name>
</gene>
<evidence type="ECO:0000313" key="9">
    <source>
        <dbReference type="EMBL" id="QLI68781.1"/>
    </source>
</evidence>
<keyword evidence="7 9" id="KW-0503">Monooxygenase</keyword>
<keyword evidence="8" id="KW-0472">Membrane</keyword>
<keyword evidence="8" id="KW-1133">Transmembrane helix</keyword>
<dbReference type="OrthoDB" id="4935633at2759"/>
<name>A0A7D5YTQ8_9HYPO</name>
<dbReference type="Gene3D" id="1.10.630.10">
    <property type="entry name" value="Cytochrome P450"/>
    <property type="match status" value="1"/>
</dbReference>
<dbReference type="KEGG" id="mbrn:26246259"/>
<keyword evidence="8" id="KW-0812">Transmembrane</keyword>
<evidence type="ECO:0000256" key="1">
    <source>
        <dbReference type="ARBA" id="ARBA00001971"/>
    </source>
</evidence>
<evidence type="ECO:0000256" key="4">
    <source>
        <dbReference type="ARBA" id="ARBA00022723"/>
    </source>
</evidence>
<dbReference type="GO" id="GO:0020037">
    <property type="term" value="F:heme binding"/>
    <property type="evidence" value="ECO:0007669"/>
    <property type="project" value="InterPro"/>
</dbReference>
<dbReference type="PANTHER" id="PTHR24305">
    <property type="entry name" value="CYTOCHROME P450"/>
    <property type="match status" value="1"/>
</dbReference>
<dbReference type="InterPro" id="IPR036396">
    <property type="entry name" value="Cyt_P450_sf"/>
</dbReference>
<organism evidence="9 10">
    <name type="scientific">Metarhizium brunneum</name>
    <dbReference type="NCBI Taxonomy" id="500148"/>
    <lineage>
        <taxon>Eukaryota</taxon>
        <taxon>Fungi</taxon>
        <taxon>Dikarya</taxon>
        <taxon>Ascomycota</taxon>
        <taxon>Pezizomycotina</taxon>
        <taxon>Sordariomycetes</taxon>
        <taxon>Hypocreomycetidae</taxon>
        <taxon>Hypocreales</taxon>
        <taxon>Clavicipitaceae</taxon>
        <taxon>Metarhizium</taxon>
    </lineage>
</organism>
<dbReference type="Proteomes" id="UP000510686">
    <property type="component" value="Chromosome 3"/>
</dbReference>